<reference evidence="3 4" key="1">
    <citation type="submission" date="2020-01" db="EMBL/GenBank/DDBJ databases">
        <title>Draft genome sequence of Cand. Neptunochlamydia vexilliferae K9.</title>
        <authorList>
            <person name="Schulz F."/>
            <person name="Koestlbacher S."/>
            <person name="Wascher F."/>
            <person name="Pizzetti I."/>
            <person name="Horn M."/>
        </authorList>
    </citation>
    <scope>NUCLEOTIDE SEQUENCE [LARGE SCALE GENOMIC DNA]</scope>
    <source>
        <strain evidence="3 4">K9</strain>
    </source>
</reference>
<dbReference type="PANTHER" id="PTHR33219:SF14">
    <property type="entry name" value="PROTEIN COFACTOR ASSEMBLY OF COMPLEX C SUBUNIT B CCB3, CHLOROPLASTIC-RELATED"/>
    <property type="match status" value="1"/>
</dbReference>
<dbReference type="RefSeq" id="WP_194847752.1">
    <property type="nucleotide sequence ID" value="NZ_JAAEJV010000022.1"/>
</dbReference>
<dbReference type="Pfam" id="PF02325">
    <property type="entry name" value="CCB3_YggT"/>
    <property type="match status" value="1"/>
</dbReference>
<evidence type="ECO:0000313" key="3">
    <source>
        <dbReference type="EMBL" id="MBF5059444.1"/>
    </source>
</evidence>
<evidence type="ECO:0000256" key="2">
    <source>
        <dbReference type="SAM" id="Phobius"/>
    </source>
</evidence>
<keyword evidence="2" id="KW-0812">Transmembrane</keyword>
<keyword evidence="2" id="KW-0472">Membrane</keyword>
<dbReference type="EMBL" id="JAAEJV010000022">
    <property type="protein sequence ID" value="MBF5059444.1"/>
    <property type="molecule type" value="Genomic_DNA"/>
</dbReference>
<proteinExistence type="inferred from homology"/>
<protein>
    <submittedName>
        <fullName evidence="3">Membrane protein YlmG</fullName>
    </submittedName>
</protein>
<evidence type="ECO:0000256" key="1">
    <source>
        <dbReference type="ARBA" id="ARBA00010894"/>
    </source>
</evidence>
<accession>A0ABS0AZ90</accession>
<feature type="transmembrane region" description="Helical" evidence="2">
    <location>
        <begin position="6"/>
        <end position="28"/>
    </location>
</feature>
<comment type="caution">
    <text evidence="3">The sequence shown here is derived from an EMBL/GenBank/DDBJ whole genome shotgun (WGS) entry which is preliminary data.</text>
</comment>
<name>A0ABS0AZ90_9BACT</name>
<comment type="similarity">
    <text evidence="1">Belongs to the YggT family.</text>
</comment>
<dbReference type="PANTHER" id="PTHR33219">
    <property type="entry name" value="YLMG HOMOLOG PROTEIN 2, CHLOROPLASTIC"/>
    <property type="match status" value="1"/>
</dbReference>
<keyword evidence="2" id="KW-1133">Transmembrane helix</keyword>
<sequence length="87" mass="10329">MSYLLYAVRLLFTVYSLMLIIRIFGSWFPRFQQSSFFRFVAHYTDPYLNIFRRFIPPIGGVLDLSPLLGFFVLQLLERGITYLLLLI</sequence>
<organism evidence="3 4">
    <name type="scientific">Candidatus Neptunichlamydia vexilliferae</name>
    <dbReference type="NCBI Taxonomy" id="1651774"/>
    <lineage>
        <taxon>Bacteria</taxon>
        <taxon>Pseudomonadati</taxon>
        <taxon>Chlamydiota</taxon>
        <taxon>Chlamydiia</taxon>
        <taxon>Parachlamydiales</taxon>
        <taxon>Simkaniaceae</taxon>
        <taxon>Candidatus Neptunichlamydia</taxon>
    </lineage>
</organism>
<keyword evidence="4" id="KW-1185">Reference proteome</keyword>
<gene>
    <name evidence="3" type="ORF">NEPTK9_000958</name>
</gene>
<evidence type="ECO:0000313" key="4">
    <source>
        <dbReference type="Proteomes" id="UP001194714"/>
    </source>
</evidence>
<dbReference type="InterPro" id="IPR003425">
    <property type="entry name" value="CCB3/YggT"/>
</dbReference>
<dbReference type="Proteomes" id="UP001194714">
    <property type="component" value="Unassembled WGS sequence"/>
</dbReference>